<evidence type="ECO:0000313" key="2">
    <source>
        <dbReference type="Proteomes" id="UP001055879"/>
    </source>
</evidence>
<evidence type="ECO:0000313" key="1">
    <source>
        <dbReference type="EMBL" id="KAI3667009.1"/>
    </source>
</evidence>
<dbReference type="Proteomes" id="UP001055879">
    <property type="component" value="Linkage Group LG17"/>
</dbReference>
<reference evidence="1 2" key="2">
    <citation type="journal article" date="2022" name="Mol. Ecol. Resour.">
        <title>The genomes of chicory, endive, great burdock and yacon provide insights into Asteraceae paleo-polyploidization history and plant inulin production.</title>
        <authorList>
            <person name="Fan W."/>
            <person name="Wang S."/>
            <person name="Wang H."/>
            <person name="Wang A."/>
            <person name="Jiang F."/>
            <person name="Liu H."/>
            <person name="Zhao H."/>
            <person name="Xu D."/>
            <person name="Zhang Y."/>
        </authorList>
    </citation>
    <scope>NUCLEOTIDE SEQUENCE [LARGE SCALE GENOMIC DNA]</scope>
    <source>
        <strain evidence="2">cv. Niubang</strain>
    </source>
</reference>
<proteinExistence type="predicted"/>
<accession>A0ACB8XH71</accession>
<dbReference type="EMBL" id="CM042063">
    <property type="protein sequence ID" value="KAI3667009.1"/>
    <property type="molecule type" value="Genomic_DNA"/>
</dbReference>
<name>A0ACB8XH71_ARCLA</name>
<sequence>MDSQSDIAGNCIQGIGWELDDGCRSTDADVVGNNREIAISEVLGVLPASTSNSKDVVLAFDSLQCSNVEVVDGVSKPVEVYRVEDCFVPDEIIAKEVIAYRYEKRISNRVA</sequence>
<protein>
    <submittedName>
        <fullName evidence="1">Uncharacterized protein</fullName>
    </submittedName>
</protein>
<keyword evidence="2" id="KW-1185">Reference proteome</keyword>
<organism evidence="1 2">
    <name type="scientific">Arctium lappa</name>
    <name type="common">Greater burdock</name>
    <name type="synonym">Lappa major</name>
    <dbReference type="NCBI Taxonomy" id="4217"/>
    <lineage>
        <taxon>Eukaryota</taxon>
        <taxon>Viridiplantae</taxon>
        <taxon>Streptophyta</taxon>
        <taxon>Embryophyta</taxon>
        <taxon>Tracheophyta</taxon>
        <taxon>Spermatophyta</taxon>
        <taxon>Magnoliopsida</taxon>
        <taxon>eudicotyledons</taxon>
        <taxon>Gunneridae</taxon>
        <taxon>Pentapetalae</taxon>
        <taxon>asterids</taxon>
        <taxon>campanulids</taxon>
        <taxon>Asterales</taxon>
        <taxon>Asteraceae</taxon>
        <taxon>Carduoideae</taxon>
        <taxon>Cardueae</taxon>
        <taxon>Arctiinae</taxon>
        <taxon>Arctium</taxon>
    </lineage>
</organism>
<reference evidence="2" key="1">
    <citation type="journal article" date="2022" name="Mol. Ecol. Resour.">
        <title>The genomes of chicory, endive, great burdock and yacon provide insights into Asteraceae palaeo-polyploidization history and plant inulin production.</title>
        <authorList>
            <person name="Fan W."/>
            <person name="Wang S."/>
            <person name="Wang H."/>
            <person name="Wang A."/>
            <person name="Jiang F."/>
            <person name="Liu H."/>
            <person name="Zhao H."/>
            <person name="Xu D."/>
            <person name="Zhang Y."/>
        </authorList>
    </citation>
    <scope>NUCLEOTIDE SEQUENCE [LARGE SCALE GENOMIC DNA]</scope>
    <source>
        <strain evidence="2">cv. Niubang</strain>
    </source>
</reference>
<comment type="caution">
    <text evidence="1">The sequence shown here is derived from an EMBL/GenBank/DDBJ whole genome shotgun (WGS) entry which is preliminary data.</text>
</comment>
<gene>
    <name evidence="1" type="ORF">L6452_42051</name>
</gene>